<dbReference type="Proteomes" id="UP000008854">
    <property type="component" value="Unassembled WGS sequence"/>
</dbReference>
<dbReference type="InParanoid" id="A0A3Q0KU14"/>
<feature type="chain" id="PRO_5039997733" evidence="1">
    <location>
        <begin position="23"/>
        <end position="193"/>
    </location>
</feature>
<dbReference type="WBParaSite" id="Smp_181720.1">
    <property type="protein sequence ID" value="Smp_181720.1"/>
    <property type="gene ID" value="Smp_181720"/>
</dbReference>
<name>A0A3Q0KU14_SCHMA</name>
<evidence type="ECO:0000313" key="2">
    <source>
        <dbReference type="Proteomes" id="UP000008854"/>
    </source>
</evidence>
<keyword evidence="2" id="KW-1185">Reference proteome</keyword>
<sequence length="193" mass="22727">MVCLVWFHVAALLLLLHTSTQTDVELKNPEDVKKEISLVRKWIDAVKEMFATRVSDIQSMRDTIVRSHPNGMKNIDEYIECKSKYFKAYRSNETWSTIQDLRGNYEKQFPDVNFNSSMLEEHFKENAELSENVMSQYSIENCDRLIPYQTIDVRLMDENINEKFEIGKEIDINLIKHEFLSKILKAINNVKTK</sequence>
<evidence type="ECO:0000313" key="3">
    <source>
        <dbReference type="WBParaSite" id="Smp_181720.1"/>
    </source>
</evidence>
<proteinExistence type="predicted"/>
<reference evidence="2" key="1">
    <citation type="journal article" date="2012" name="PLoS Negl. Trop. Dis.">
        <title>A systematically improved high quality genome and transcriptome of the human blood fluke Schistosoma mansoni.</title>
        <authorList>
            <person name="Protasio A.V."/>
            <person name="Tsai I.J."/>
            <person name="Babbage A."/>
            <person name="Nichol S."/>
            <person name="Hunt M."/>
            <person name="Aslett M.A."/>
            <person name="De Silva N."/>
            <person name="Velarde G.S."/>
            <person name="Anderson T.J."/>
            <person name="Clark R.C."/>
            <person name="Davidson C."/>
            <person name="Dillon G.P."/>
            <person name="Holroyd N.E."/>
            <person name="LoVerde P.T."/>
            <person name="Lloyd C."/>
            <person name="McQuillan J."/>
            <person name="Oliveira G."/>
            <person name="Otto T.D."/>
            <person name="Parker-Manuel S.J."/>
            <person name="Quail M.A."/>
            <person name="Wilson R.A."/>
            <person name="Zerlotini A."/>
            <person name="Dunne D.W."/>
            <person name="Berriman M."/>
        </authorList>
    </citation>
    <scope>NUCLEOTIDE SEQUENCE [LARGE SCALE GENOMIC DNA]</scope>
    <source>
        <strain evidence="2">Puerto Rican</strain>
    </source>
</reference>
<protein>
    <submittedName>
        <fullName evidence="3 4">Uncharacterized protein</fullName>
    </submittedName>
</protein>
<evidence type="ECO:0000256" key="1">
    <source>
        <dbReference type="SAM" id="SignalP"/>
    </source>
</evidence>
<organism evidence="2 3">
    <name type="scientific">Schistosoma mansoni</name>
    <name type="common">Blood fluke</name>
    <dbReference type="NCBI Taxonomy" id="6183"/>
    <lineage>
        <taxon>Eukaryota</taxon>
        <taxon>Metazoa</taxon>
        <taxon>Spiralia</taxon>
        <taxon>Lophotrochozoa</taxon>
        <taxon>Platyhelminthes</taxon>
        <taxon>Trematoda</taxon>
        <taxon>Digenea</taxon>
        <taxon>Strigeidida</taxon>
        <taxon>Schistosomatoidea</taxon>
        <taxon>Schistosomatidae</taxon>
        <taxon>Schistosoma</taxon>
    </lineage>
</organism>
<accession>A0A5K4F904</accession>
<keyword evidence="1" id="KW-0732">Signal</keyword>
<feature type="signal peptide" evidence="1">
    <location>
        <begin position="1"/>
        <end position="22"/>
    </location>
</feature>
<dbReference type="AlphaFoldDB" id="A0A3Q0KU14"/>
<reference evidence="3" key="2">
    <citation type="submission" date="2018-12" db="UniProtKB">
        <authorList>
            <consortium name="WormBaseParasite"/>
        </authorList>
    </citation>
    <scope>IDENTIFICATION</scope>
    <source>
        <strain evidence="3 4">Puerto Rican</strain>
    </source>
</reference>
<accession>A0A3Q0KU14</accession>
<dbReference type="WBParaSite" id="Smp_327490.1">
    <property type="protein sequence ID" value="Smp_327490.1"/>
    <property type="gene ID" value="Smp_327490"/>
</dbReference>
<evidence type="ECO:0000313" key="4">
    <source>
        <dbReference type="WBParaSite" id="Smp_327490.1"/>
    </source>
</evidence>